<reference evidence="2" key="1">
    <citation type="submission" date="2022-11" db="EMBL/GenBank/DDBJ databases">
        <title>Chromosome-level genome of Pogonophryne albipinna.</title>
        <authorList>
            <person name="Jo E."/>
        </authorList>
    </citation>
    <scope>NUCLEOTIDE SEQUENCE</scope>
    <source>
        <strain evidence="2">SGF0006</strain>
        <tissue evidence="2">Muscle</tissue>
    </source>
</reference>
<evidence type="ECO:0000256" key="1">
    <source>
        <dbReference type="SAM" id="MobiDB-lite"/>
    </source>
</evidence>
<protein>
    <submittedName>
        <fullName evidence="2">Uncharacterized protein</fullName>
    </submittedName>
</protein>
<dbReference type="Proteomes" id="UP001219934">
    <property type="component" value="Unassembled WGS sequence"/>
</dbReference>
<dbReference type="AlphaFoldDB" id="A0AAD6BN03"/>
<sequence>MLLSPTPRYCQSMPEQELPHPFVNQACSQLTEIVEDVGEKDTDRKKRDNRDSFNSF</sequence>
<comment type="caution">
    <text evidence="2">The sequence shown here is derived from an EMBL/GenBank/DDBJ whole genome shotgun (WGS) entry which is preliminary data.</text>
</comment>
<proteinExistence type="predicted"/>
<evidence type="ECO:0000313" key="2">
    <source>
        <dbReference type="EMBL" id="KAJ4946019.1"/>
    </source>
</evidence>
<keyword evidence="3" id="KW-1185">Reference proteome</keyword>
<feature type="region of interest" description="Disordered" evidence="1">
    <location>
        <begin position="36"/>
        <end position="56"/>
    </location>
</feature>
<name>A0AAD6BN03_9TELE</name>
<feature type="compositionally biased region" description="Basic and acidic residues" evidence="1">
    <location>
        <begin position="37"/>
        <end position="56"/>
    </location>
</feature>
<gene>
    <name evidence="2" type="ORF">JOQ06_023697</name>
</gene>
<evidence type="ECO:0000313" key="3">
    <source>
        <dbReference type="Proteomes" id="UP001219934"/>
    </source>
</evidence>
<organism evidence="2 3">
    <name type="scientific">Pogonophryne albipinna</name>
    <dbReference type="NCBI Taxonomy" id="1090488"/>
    <lineage>
        <taxon>Eukaryota</taxon>
        <taxon>Metazoa</taxon>
        <taxon>Chordata</taxon>
        <taxon>Craniata</taxon>
        <taxon>Vertebrata</taxon>
        <taxon>Euteleostomi</taxon>
        <taxon>Actinopterygii</taxon>
        <taxon>Neopterygii</taxon>
        <taxon>Teleostei</taxon>
        <taxon>Neoteleostei</taxon>
        <taxon>Acanthomorphata</taxon>
        <taxon>Eupercaria</taxon>
        <taxon>Perciformes</taxon>
        <taxon>Notothenioidei</taxon>
        <taxon>Pogonophryne</taxon>
    </lineage>
</organism>
<accession>A0AAD6BN03</accession>
<dbReference type="EMBL" id="JAPTMU010000003">
    <property type="protein sequence ID" value="KAJ4946019.1"/>
    <property type="molecule type" value="Genomic_DNA"/>
</dbReference>
<feature type="non-terminal residue" evidence="2">
    <location>
        <position position="1"/>
    </location>
</feature>